<organism evidence="10 11">
    <name type="scientific">Tissierella carlieri</name>
    <dbReference type="NCBI Taxonomy" id="689904"/>
    <lineage>
        <taxon>Bacteria</taxon>
        <taxon>Bacillati</taxon>
        <taxon>Bacillota</taxon>
        <taxon>Tissierellia</taxon>
        <taxon>Tissierellales</taxon>
        <taxon>Tissierellaceae</taxon>
        <taxon>Tissierella</taxon>
    </lineage>
</organism>
<comment type="cofactor">
    <cofactor evidence="1">
        <name>[4Fe-4S] cluster</name>
        <dbReference type="ChEBI" id="CHEBI:49883"/>
    </cofactor>
</comment>
<dbReference type="CDD" id="cd02068">
    <property type="entry name" value="radical_SAM_B12_BD"/>
    <property type="match status" value="1"/>
</dbReference>
<dbReference type="InterPro" id="IPR051198">
    <property type="entry name" value="BchE-like"/>
</dbReference>
<reference evidence="10 11" key="1">
    <citation type="submission" date="2022-06" db="EMBL/GenBank/DDBJ databases">
        <title>Isolation of gut microbiota from human fecal samples.</title>
        <authorList>
            <person name="Pamer E.G."/>
            <person name="Barat B."/>
            <person name="Waligurski E."/>
            <person name="Medina S."/>
            <person name="Paddock L."/>
            <person name="Mostad J."/>
        </authorList>
    </citation>
    <scope>NUCLEOTIDE SEQUENCE [LARGE SCALE GENOMIC DNA]</scope>
    <source>
        <strain evidence="10 11">DFI.7.95</strain>
    </source>
</reference>
<evidence type="ECO:0000256" key="3">
    <source>
        <dbReference type="ARBA" id="ARBA00022679"/>
    </source>
</evidence>
<evidence type="ECO:0000259" key="9">
    <source>
        <dbReference type="PROSITE" id="PS51918"/>
    </source>
</evidence>
<evidence type="ECO:0000256" key="6">
    <source>
        <dbReference type="ARBA" id="ARBA00023004"/>
    </source>
</evidence>
<dbReference type="PANTHER" id="PTHR43409:SF7">
    <property type="entry name" value="BLL1977 PROTEIN"/>
    <property type="match status" value="1"/>
</dbReference>
<dbReference type="InterPro" id="IPR007197">
    <property type="entry name" value="rSAM"/>
</dbReference>
<dbReference type="PROSITE" id="PS51332">
    <property type="entry name" value="B12_BINDING"/>
    <property type="match status" value="1"/>
</dbReference>
<dbReference type="PANTHER" id="PTHR43409">
    <property type="entry name" value="ANAEROBIC MAGNESIUM-PROTOPORPHYRIN IX MONOMETHYL ESTER CYCLASE-RELATED"/>
    <property type="match status" value="1"/>
</dbReference>
<proteinExistence type="predicted"/>
<dbReference type="InterPro" id="IPR058240">
    <property type="entry name" value="rSAM_sf"/>
</dbReference>
<dbReference type="SFLD" id="SFLDG01082">
    <property type="entry name" value="B12-binding_domain_containing"/>
    <property type="match status" value="1"/>
</dbReference>
<dbReference type="Gene3D" id="3.40.50.280">
    <property type="entry name" value="Cobalamin-binding domain"/>
    <property type="match status" value="1"/>
</dbReference>
<dbReference type="InterPro" id="IPR023404">
    <property type="entry name" value="rSAM_horseshoe"/>
</dbReference>
<dbReference type="SFLD" id="SFLDS00029">
    <property type="entry name" value="Radical_SAM"/>
    <property type="match status" value="1"/>
</dbReference>
<keyword evidence="4" id="KW-0949">S-adenosyl-L-methionine</keyword>
<evidence type="ECO:0000256" key="5">
    <source>
        <dbReference type="ARBA" id="ARBA00022723"/>
    </source>
</evidence>
<dbReference type="Proteomes" id="UP001524478">
    <property type="component" value="Unassembled WGS sequence"/>
</dbReference>
<evidence type="ECO:0000313" key="10">
    <source>
        <dbReference type="EMBL" id="MCQ4924533.1"/>
    </source>
</evidence>
<evidence type="ECO:0000256" key="4">
    <source>
        <dbReference type="ARBA" id="ARBA00022691"/>
    </source>
</evidence>
<dbReference type="Pfam" id="PF13282">
    <property type="entry name" value="DUF4070"/>
    <property type="match status" value="1"/>
</dbReference>
<name>A0ABT1SDI2_9FIRM</name>
<evidence type="ECO:0000256" key="7">
    <source>
        <dbReference type="ARBA" id="ARBA00023014"/>
    </source>
</evidence>
<dbReference type="Gene3D" id="3.80.30.20">
    <property type="entry name" value="tm_1862 like domain"/>
    <property type="match status" value="1"/>
</dbReference>
<dbReference type="PROSITE" id="PS51918">
    <property type="entry name" value="RADICAL_SAM"/>
    <property type="match status" value="1"/>
</dbReference>
<dbReference type="CDD" id="cd01335">
    <property type="entry name" value="Radical_SAM"/>
    <property type="match status" value="1"/>
</dbReference>
<dbReference type="EMBL" id="JANGAC010000013">
    <property type="protein sequence ID" value="MCQ4924533.1"/>
    <property type="molecule type" value="Genomic_DNA"/>
</dbReference>
<accession>A0ABT1SDI2</accession>
<dbReference type="Pfam" id="PF02310">
    <property type="entry name" value="B12-binding"/>
    <property type="match status" value="1"/>
</dbReference>
<gene>
    <name evidence="10" type="ORF">NE686_15635</name>
</gene>
<dbReference type="InterPro" id="IPR006158">
    <property type="entry name" value="Cobalamin-bd"/>
</dbReference>
<evidence type="ECO:0000313" key="11">
    <source>
        <dbReference type="Proteomes" id="UP001524478"/>
    </source>
</evidence>
<evidence type="ECO:0000256" key="1">
    <source>
        <dbReference type="ARBA" id="ARBA00001966"/>
    </source>
</evidence>
<dbReference type="InterPro" id="IPR025274">
    <property type="entry name" value="DUF4070"/>
</dbReference>
<keyword evidence="6" id="KW-0408">Iron</keyword>
<dbReference type="SUPFAM" id="SSF102114">
    <property type="entry name" value="Radical SAM enzymes"/>
    <property type="match status" value="1"/>
</dbReference>
<dbReference type="RefSeq" id="WP_256312271.1">
    <property type="nucleotide sequence ID" value="NZ_JANGAC010000013.1"/>
</dbReference>
<evidence type="ECO:0000259" key="8">
    <source>
        <dbReference type="PROSITE" id="PS51332"/>
    </source>
</evidence>
<keyword evidence="2" id="KW-0489">Methyltransferase</keyword>
<keyword evidence="11" id="KW-1185">Reference proteome</keyword>
<sequence length="438" mass="51286">MKKTILLITPENREINKFRKKQVNNFIQITMPYLAGFIDESKYDIILIDEYNQKIPFEDRFDLIAITVNTSNASHCYEVATKFRNKGCKVVFGGPHSTLMPDEAINYCDYIIIGEAEETWPQFLEDFYEDKAKKQYKAEYATALKGIPFPRRDLIKGRCFTKGAVFATRGCPYQCSYCNLKQIYFNSFRVRPIEEVIEDIKSIDKKYFVFWDDNFFGDIEYAKRLMKELSRLNKKWAAQVTLERCEDEELLKLAKKSGCIYFFVGLESFSEMSLASVNKTINNVDKYKRIIDLIHKNGISIQAGIIFGFDTDTKDVFKKTLEACNKLGIDGVTVSILTPLPKTPIYDQLKKENRLISMDWMYFNGKTRVAFKPKNMTPQELFNGYMWFRKEFYSMKSIIKRLSVSKTNIIYNFIVNLGYKFSIRETRFSNIEVNKYDV</sequence>
<comment type="caution">
    <text evidence="10">The sequence shown here is derived from an EMBL/GenBank/DDBJ whole genome shotgun (WGS) entry which is preliminary data.</text>
</comment>
<keyword evidence="5" id="KW-0479">Metal-binding</keyword>
<dbReference type="InterPro" id="IPR006638">
    <property type="entry name" value="Elp3/MiaA/NifB-like_rSAM"/>
</dbReference>
<feature type="domain" description="Radical SAM core" evidence="9">
    <location>
        <begin position="156"/>
        <end position="367"/>
    </location>
</feature>
<feature type="domain" description="B12-binding" evidence="8">
    <location>
        <begin position="2"/>
        <end position="134"/>
    </location>
</feature>
<protein>
    <submittedName>
        <fullName evidence="10">B12-binding domain-containing radical SAM protein</fullName>
    </submittedName>
</protein>
<keyword evidence="7" id="KW-0411">Iron-sulfur</keyword>
<dbReference type="SMART" id="SM00729">
    <property type="entry name" value="Elp3"/>
    <property type="match status" value="1"/>
</dbReference>
<keyword evidence="3" id="KW-0808">Transferase</keyword>
<evidence type="ECO:0000256" key="2">
    <source>
        <dbReference type="ARBA" id="ARBA00022603"/>
    </source>
</evidence>
<dbReference type="Pfam" id="PF04055">
    <property type="entry name" value="Radical_SAM"/>
    <property type="match status" value="1"/>
</dbReference>
<dbReference type="SFLD" id="SFLDG01123">
    <property type="entry name" value="methyltransferase_(Class_B)"/>
    <property type="match status" value="1"/>
</dbReference>
<dbReference type="InterPro" id="IPR034466">
    <property type="entry name" value="Methyltransferase_Class_B"/>
</dbReference>